<keyword evidence="3" id="KW-1185">Reference proteome</keyword>
<organism evidence="2 3">
    <name type="scientific">Dendrothele bispora (strain CBS 962.96)</name>
    <dbReference type="NCBI Taxonomy" id="1314807"/>
    <lineage>
        <taxon>Eukaryota</taxon>
        <taxon>Fungi</taxon>
        <taxon>Dikarya</taxon>
        <taxon>Basidiomycota</taxon>
        <taxon>Agaricomycotina</taxon>
        <taxon>Agaricomycetes</taxon>
        <taxon>Agaricomycetidae</taxon>
        <taxon>Agaricales</taxon>
        <taxon>Agaricales incertae sedis</taxon>
        <taxon>Dendrothele</taxon>
    </lineage>
</organism>
<gene>
    <name evidence="2" type="ORF">K435DRAFT_691698</name>
</gene>
<keyword evidence="1" id="KW-0732">Signal</keyword>
<dbReference type="OrthoDB" id="3245657at2759"/>
<evidence type="ECO:0000313" key="2">
    <source>
        <dbReference type="EMBL" id="THU82343.1"/>
    </source>
</evidence>
<proteinExistence type="predicted"/>
<protein>
    <submittedName>
        <fullName evidence="2">Uncharacterized protein</fullName>
    </submittedName>
</protein>
<feature type="signal peptide" evidence="1">
    <location>
        <begin position="1"/>
        <end position="18"/>
    </location>
</feature>
<evidence type="ECO:0000256" key="1">
    <source>
        <dbReference type="SAM" id="SignalP"/>
    </source>
</evidence>
<dbReference type="Gene3D" id="2.60.120.260">
    <property type="entry name" value="Galactose-binding domain-like"/>
    <property type="match status" value="1"/>
</dbReference>
<dbReference type="EMBL" id="ML179739">
    <property type="protein sequence ID" value="THU82343.1"/>
    <property type="molecule type" value="Genomic_DNA"/>
</dbReference>
<name>A0A4S8L246_DENBC</name>
<reference evidence="2 3" key="1">
    <citation type="journal article" date="2019" name="Nat. Ecol. Evol.">
        <title>Megaphylogeny resolves global patterns of mushroom evolution.</title>
        <authorList>
            <person name="Varga T."/>
            <person name="Krizsan K."/>
            <person name="Foldi C."/>
            <person name="Dima B."/>
            <person name="Sanchez-Garcia M."/>
            <person name="Sanchez-Ramirez S."/>
            <person name="Szollosi G.J."/>
            <person name="Szarkandi J.G."/>
            <person name="Papp V."/>
            <person name="Albert L."/>
            <person name="Andreopoulos W."/>
            <person name="Angelini C."/>
            <person name="Antonin V."/>
            <person name="Barry K.W."/>
            <person name="Bougher N.L."/>
            <person name="Buchanan P."/>
            <person name="Buyck B."/>
            <person name="Bense V."/>
            <person name="Catcheside P."/>
            <person name="Chovatia M."/>
            <person name="Cooper J."/>
            <person name="Damon W."/>
            <person name="Desjardin D."/>
            <person name="Finy P."/>
            <person name="Geml J."/>
            <person name="Haridas S."/>
            <person name="Hughes K."/>
            <person name="Justo A."/>
            <person name="Karasinski D."/>
            <person name="Kautmanova I."/>
            <person name="Kiss B."/>
            <person name="Kocsube S."/>
            <person name="Kotiranta H."/>
            <person name="LaButti K.M."/>
            <person name="Lechner B.E."/>
            <person name="Liimatainen K."/>
            <person name="Lipzen A."/>
            <person name="Lukacs Z."/>
            <person name="Mihaltcheva S."/>
            <person name="Morgado L.N."/>
            <person name="Niskanen T."/>
            <person name="Noordeloos M.E."/>
            <person name="Ohm R.A."/>
            <person name="Ortiz-Santana B."/>
            <person name="Ovrebo C."/>
            <person name="Racz N."/>
            <person name="Riley R."/>
            <person name="Savchenko A."/>
            <person name="Shiryaev A."/>
            <person name="Soop K."/>
            <person name="Spirin V."/>
            <person name="Szebenyi C."/>
            <person name="Tomsovsky M."/>
            <person name="Tulloss R.E."/>
            <person name="Uehling J."/>
            <person name="Grigoriev I.V."/>
            <person name="Vagvolgyi C."/>
            <person name="Papp T."/>
            <person name="Martin F.M."/>
            <person name="Miettinen O."/>
            <person name="Hibbett D.S."/>
            <person name="Nagy L.G."/>
        </authorList>
    </citation>
    <scope>NUCLEOTIDE SEQUENCE [LARGE SCALE GENOMIC DNA]</scope>
    <source>
        <strain evidence="2 3">CBS 962.96</strain>
    </source>
</reference>
<evidence type="ECO:0000313" key="3">
    <source>
        <dbReference type="Proteomes" id="UP000297245"/>
    </source>
</evidence>
<feature type="chain" id="PRO_5021007068" evidence="1">
    <location>
        <begin position="19"/>
        <end position="186"/>
    </location>
</feature>
<dbReference type="AlphaFoldDB" id="A0A4S8L246"/>
<accession>A0A4S8L246</accession>
<dbReference type="Proteomes" id="UP000297245">
    <property type="component" value="Unassembled WGS sequence"/>
</dbReference>
<sequence>MLLPRSCLPLFFISTTLAVLINRTIDDAIPDSSGNGVKYTNVPGHAWNVGGQCDACTAGELDTTQVYDKTWHDTTFYPTGPGNDSPNVPLNASFSFNGMCTAIYVFCVLAKAKEHPFGNSDMSFYIDGELSGTFVKEAPGGQGYEYNVPVYVNTSLSPGKHDFLLQNGHVNGTAPSLVLLDSIVYS</sequence>